<name>A0A381YIB5_9ZZZZ</name>
<dbReference type="Gene3D" id="3.40.190.10">
    <property type="entry name" value="Periplasmic binding protein-like II"/>
    <property type="match status" value="1"/>
</dbReference>
<organism evidence="1">
    <name type="scientific">marine metagenome</name>
    <dbReference type="NCBI Taxonomy" id="408172"/>
    <lineage>
        <taxon>unclassified sequences</taxon>
        <taxon>metagenomes</taxon>
        <taxon>ecological metagenomes</taxon>
    </lineage>
</organism>
<gene>
    <name evidence="1" type="ORF">METZ01_LOCUS129682</name>
</gene>
<sequence length="368" mass="39429">MTDQTPRCHLLKLALGILLVLTTTAPNAGLAAGYYEGETITVVIGLDAAAGGSTVGRLLAKHLEQHLEGEPTVIVNNMPGASGLNAHLYVLLKAPKDGTTVYYGPRSSLGELLELPGFSFKYNQFTPLGGVQIAGLVIYARTDVVPGGLIRPRDIIDAQRLIFGGMAPEHGRMIISTMGLDLLGANYTFIPGYPSSGNIRAAVISGEVNTATDAAHAYLNQVVPQLNDNGTGMPIYSMPLLNEKGGLAQNPLVPDVASLPALYEEIHGEAPSGLAWESIRTMLEIDQTMQHVFLGPPNMNQEAVAAFRTSFMTALKTSAYREEAQRILSYVPEPVGHQRQAEILAATSKVTPAVLNYIKQHIQKNSSY</sequence>
<dbReference type="PANTHER" id="PTHR42928:SF5">
    <property type="entry name" value="BLR1237 PROTEIN"/>
    <property type="match status" value="1"/>
</dbReference>
<dbReference type="InterPro" id="IPR042100">
    <property type="entry name" value="Bug_dom1"/>
</dbReference>
<dbReference type="PANTHER" id="PTHR42928">
    <property type="entry name" value="TRICARBOXYLATE-BINDING PROTEIN"/>
    <property type="match status" value="1"/>
</dbReference>
<dbReference type="EMBL" id="UINC01018316">
    <property type="protein sequence ID" value="SVA76828.1"/>
    <property type="molecule type" value="Genomic_DNA"/>
</dbReference>
<evidence type="ECO:0000313" key="1">
    <source>
        <dbReference type="EMBL" id="SVA76828.1"/>
    </source>
</evidence>
<dbReference type="Gene3D" id="3.40.190.150">
    <property type="entry name" value="Bordetella uptake gene, domain 1"/>
    <property type="match status" value="1"/>
</dbReference>
<proteinExistence type="predicted"/>
<accession>A0A381YIB5</accession>
<reference evidence="1" key="1">
    <citation type="submission" date="2018-05" db="EMBL/GenBank/DDBJ databases">
        <authorList>
            <person name="Lanie J.A."/>
            <person name="Ng W.-L."/>
            <person name="Kazmierczak K.M."/>
            <person name="Andrzejewski T.M."/>
            <person name="Davidsen T.M."/>
            <person name="Wayne K.J."/>
            <person name="Tettelin H."/>
            <person name="Glass J.I."/>
            <person name="Rusch D."/>
            <person name="Podicherti R."/>
            <person name="Tsui H.-C.T."/>
            <person name="Winkler M.E."/>
        </authorList>
    </citation>
    <scope>NUCLEOTIDE SEQUENCE</scope>
</reference>
<protein>
    <submittedName>
        <fullName evidence="1">Uncharacterized protein</fullName>
    </submittedName>
</protein>
<dbReference type="InterPro" id="IPR005064">
    <property type="entry name" value="BUG"/>
</dbReference>
<dbReference type="AlphaFoldDB" id="A0A381YIB5"/>